<organism evidence="10 11">
    <name type="scientific">Toxocara canis</name>
    <name type="common">Canine roundworm</name>
    <dbReference type="NCBI Taxonomy" id="6265"/>
    <lineage>
        <taxon>Eukaryota</taxon>
        <taxon>Metazoa</taxon>
        <taxon>Ecdysozoa</taxon>
        <taxon>Nematoda</taxon>
        <taxon>Chromadorea</taxon>
        <taxon>Rhabditida</taxon>
        <taxon>Spirurina</taxon>
        <taxon>Ascaridomorpha</taxon>
        <taxon>Ascaridoidea</taxon>
        <taxon>Toxocaridae</taxon>
        <taxon>Toxocara</taxon>
    </lineage>
</organism>
<evidence type="ECO:0000256" key="2">
    <source>
        <dbReference type="ARBA" id="ARBA00023125"/>
    </source>
</evidence>
<dbReference type="Pfam" id="PF00157">
    <property type="entry name" value="Pou"/>
    <property type="match status" value="1"/>
</dbReference>
<dbReference type="SMART" id="SM00389">
    <property type="entry name" value="HOX"/>
    <property type="match status" value="1"/>
</dbReference>
<evidence type="ECO:0000256" key="3">
    <source>
        <dbReference type="ARBA" id="ARBA00023155"/>
    </source>
</evidence>
<dbReference type="PANTHER" id="PTHR11636:SF137">
    <property type="entry name" value="HOMEOBOX PROTEIN CEH-18"/>
    <property type="match status" value="1"/>
</dbReference>
<dbReference type="InterPro" id="IPR050255">
    <property type="entry name" value="POU_domain_TF"/>
</dbReference>
<feature type="domain" description="POU-specific" evidence="9">
    <location>
        <begin position="161"/>
        <end position="235"/>
    </location>
</feature>
<dbReference type="InterPro" id="IPR017970">
    <property type="entry name" value="Homeobox_CS"/>
</dbReference>
<dbReference type="EMBL" id="JPKZ01000618">
    <property type="protein sequence ID" value="KHN86470.1"/>
    <property type="molecule type" value="Genomic_DNA"/>
</dbReference>
<dbReference type="Gene3D" id="1.10.260.40">
    <property type="entry name" value="lambda repressor-like DNA-binding domains"/>
    <property type="match status" value="1"/>
</dbReference>
<dbReference type="PROSITE" id="PS00027">
    <property type="entry name" value="HOMEOBOX_1"/>
    <property type="match status" value="1"/>
</dbReference>
<evidence type="ECO:0000256" key="4">
    <source>
        <dbReference type="ARBA" id="ARBA00023242"/>
    </source>
</evidence>
<feature type="domain" description="Homeobox" evidence="8">
    <location>
        <begin position="284"/>
        <end position="344"/>
    </location>
</feature>
<reference evidence="10 11" key="1">
    <citation type="submission" date="2014-11" db="EMBL/GenBank/DDBJ databases">
        <title>Genetic blueprint of the zoonotic pathogen Toxocara canis.</title>
        <authorList>
            <person name="Zhu X.-Q."/>
            <person name="Korhonen P.K."/>
            <person name="Cai H."/>
            <person name="Young N.D."/>
            <person name="Nejsum P."/>
            <person name="von Samson-Himmelstjerna G."/>
            <person name="Boag P.R."/>
            <person name="Tan P."/>
            <person name="Li Q."/>
            <person name="Min J."/>
            <person name="Yang Y."/>
            <person name="Wang X."/>
            <person name="Fang X."/>
            <person name="Hall R.S."/>
            <person name="Hofmann A."/>
            <person name="Sternberg P.W."/>
            <person name="Jex A.R."/>
            <person name="Gasser R.B."/>
        </authorList>
    </citation>
    <scope>NUCLEOTIDE SEQUENCE [LARGE SCALE GENOMIC DNA]</scope>
    <source>
        <strain evidence="10">PN_DK_2014</strain>
    </source>
</reference>
<keyword evidence="2 5" id="KW-0238">DNA-binding</keyword>
<dbReference type="PROSITE" id="PS50071">
    <property type="entry name" value="HOMEOBOX_2"/>
    <property type="match status" value="1"/>
</dbReference>
<dbReference type="GO" id="GO:0030154">
    <property type="term" value="P:cell differentiation"/>
    <property type="evidence" value="ECO:0007669"/>
    <property type="project" value="UniProtKB-ARBA"/>
</dbReference>
<dbReference type="InterPro" id="IPR009057">
    <property type="entry name" value="Homeodomain-like_sf"/>
</dbReference>
<dbReference type="SUPFAM" id="SSF47413">
    <property type="entry name" value="lambda repressor-like DNA-binding domains"/>
    <property type="match status" value="1"/>
</dbReference>
<accession>A0A0B2VZS5</accession>
<evidence type="ECO:0000259" key="9">
    <source>
        <dbReference type="PROSITE" id="PS51179"/>
    </source>
</evidence>
<dbReference type="InterPro" id="IPR013847">
    <property type="entry name" value="POU"/>
</dbReference>
<dbReference type="CDD" id="cd00086">
    <property type="entry name" value="homeodomain"/>
    <property type="match status" value="1"/>
</dbReference>
<dbReference type="GO" id="GO:0005634">
    <property type="term" value="C:nucleus"/>
    <property type="evidence" value="ECO:0007669"/>
    <property type="project" value="UniProtKB-SubCell"/>
</dbReference>
<keyword evidence="4 5" id="KW-0539">Nucleus</keyword>
<protein>
    <submittedName>
        <fullName evidence="10">Homeobox protein ceh-18</fullName>
    </submittedName>
</protein>
<dbReference type="Gene3D" id="1.10.10.60">
    <property type="entry name" value="Homeodomain-like"/>
    <property type="match status" value="1"/>
</dbReference>
<dbReference type="PROSITE" id="PS51179">
    <property type="entry name" value="POU_3"/>
    <property type="match status" value="1"/>
</dbReference>
<evidence type="ECO:0000256" key="6">
    <source>
        <dbReference type="RuleBase" id="RU000682"/>
    </source>
</evidence>
<evidence type="ECO:0000313" key="10">
    <source>
        <dbReference type="EMBL" id="KHN86470.1"/>
    </source>
</evidence>
<dbReference type="Proteomes" id="UP000031036">
    <property type="component" value="Unassembled WGS sequence"/>
</dbReference>
<proteinExistence type="predicted"/>
<dbReference type="SMART" id="SM00352">
    <property type="entry name" value="POU"/>
    <property type="match status" value="1"/>
</dbReference>
<sequence length="346" mass="38001">MIEDKMRCSSAHEPATRAQVSTEEPEEGGGTEQQLPALGVEEDETQRVYEILQPVATRNSTAKLTLRSDQPTSYYTFPASQCSPDLTALESRVGIVGENVGSGGGIPLEVGLLKNSSPSVTTSFSATHQPTGFNSSLPNDGMPPRALLRKVCDKRSADESDERAFAQSRLAFRQRLLNADEGVCFTQGDVGTALGQRYGIDFSQTTVSRFESLNLSFKNMCKLYPLLRQWMTDVETAVANGAPPSDVLHSRFITQNGTPTSNRPTVSTSFEGSSFTSGVLGIGSRKRRKRTNLEANQRAALDAYFEQNPHPSNDDIRSIAATLALNREVVKVWFCNHRQKLRKIQH</sequence>
<dbReference type="PRINTS" id="PR00028">
    <property type="entry name" value="POUDOMAIN"/>
</dbReference>
<dbReference type="PANTHER" id="PTHR11636">
    <property type="entry name" value="POU DOMAIN"/>
    <property type="match status" value="1"/>
</dbReference>
<dbReference type="InterPro" id="IPR000327">
    <property type="entry name" value="POU_dom"/>
</dbReference>
<evidence type="ECO:0000256" key="7">
    <source>
        <dbReference type="SAM" id="MobiDB-lite"/>
    </source>
</evidence>
<dbReference type="OrthoDB" id="6358449at2759"/>
<evidence type="ECO:0000259" key="8">
    <source>
        <dbReference type="PROSITE" id="PS50071"/>
    </source>
</evidence>
<evidence type="ECO:0000313" key="11">
    <source>
        <dbReference type="Proteomes" id="UP000031036"/>
    </source>
</evidence>
<dbReference type="GO" id="GO:0000981">
    <property type="term" value="F:DNA-binding transcription factor activity, RNA polymerase II-specific"/>
    <property type="evidence" value="ECO:0007669"/>
    <property type="project" value="InterPro"/>
</dbReference>
<keyword evidence="11" id="KW-1185">Reference proteome</keyword>
<dbReference type="InterPro" id="IPR001356">
    <property type="entry name" value="HD"/>
</dbReference>
<gene>
    <name evidence="10" type="primary">ceh-18</name>
    <name evidence="10" type="ORF">Tcan_13174</name>
</gene>
<dbReference type="SUPFAM" id="SSF46689">
    <property type="entry name" value="Homeodomain-like"/>
    <property type="match status" value="1"/>
</dbReference>
<comment type="caution">
    <text evidence="10">The sequence shown here is derived from an EMBL/GenBank/DDBJ whole genome shotgun (WGS) entry which is preliminary data.</text>
</comment>
<evidence type="ECO:0000256" key="1">
    <source>
        <dbReference type="ARBA" id="ARBA00004123"/>
    </source>
</evidence>
<dbReference type="STRING" id="6265.A0A0B2VZS5"/>
<feature type="region of interest" description="Disordered" evidence="7">
    <location>
        <begin position="1"/>
        <end position="42"/>
    </location>
</feature>
<feature type="region of interest" description="Disordered" evidence="7">
    <location>
        <begin position="121"/>
        <end position="140"/>
    </location>
</feature>
<dbReference type="AlphaFoldDB" id="A0A0B2VZS5"/>
<evidence type="ECO:0000256" key="5">
    <source>
        <dbReference type="PROSITE-ProRule" id="PRU00108"/>
    </source>
</evidence>
<dbReference type="Pfam" id="PF00046">
    <property type="entry name" value="Homeodomain"/>
    <property type="match status" value="1"/>
</dbReference>
<name>A0A0B2VZS5_TOXCA</name>
<feature type="compositionally biased region" description="Polar residues" evidence="7">
    <location>
        <begin position="121"/>
        <end position="138"/>
    </location>
</feature>
<dbReference type="GO" id="GO:0000978">
    <property type="term" value="F:RNA polymerase II cis-regulatory region sequence-specific DNA binding"/>
    <property type="evidence" value="ECO:0007669"/>
    <property type="project" value="TreeGrafter"/>
</dbReference>
<feature type="DNA-binding region" description="Homeobox" evidence="5">
    <location>
        <begin position="286"/>
        <end position="345"/>
    </location>
</feature>
<comment type="subcellular location">
    <subcellularLocation>
        <location evidence="1 5 6">Nucleus</location>
    </subcellularLocation>
</comment>
<keyword evidence="3 5" id="KW-0371">Homeobox</keyword>
<dbReference type="InterPro" id="IPR010982">
    <property type="entry name" value="Lambda_DNA-bd_dom_sf"/>
</dbReference>